<gene>
    <name evidence="2" type="ORF">GCM10007879_01890</name>
</gene>
<keyword evidence="3" id="KW-1185">Reference proteome</keyword>
<evidence type="ECO:0008006" key="4">
    <source>
        <dbReference type="Google" id="ProtNLM"/>
    </source>
</evidence>
<name>A0ABQ5UM74_9HYPH</name>
<comment type="caution">
    <text evidence="2">The sequence shown here is derived from an EMBL/GenBank/DDBJ whole genome shotgun (WGS) entry which is preliminary data.</text>
</comment>
<keyword evidence="1" id="KW-0472">Membrane</keyword>
<reference evidence="2" key="1">
    <citation type="journal article" date="2014" name="Int. J. Syst. Evol. Microbiol.">
        <title>Complete genome of a new Firmicutes species belonging to the dominant human colonic microbiota ('Ruminococcus bicirculans') reveals two chromosomes and a selective capacity to utilize plant glucans.</title>
        <authorList>
            <consortium name="NISC Comparative Sequencing Program"/>
            <person name="Wegmann U."/>
            <person name="Louis P."/>
            <person name="Goesmann A."/>
            <person name="Henrissat B."/>
            <person name="Duncan S.H."/>
            <person name="Flint H.J."/>
        </authorList>
    </citation>
    <scope>NUCLEOTIDE SEQUENCE</scope>
    <source>
        <strain evidence="2">NBRC 107169</strain>
    </source>
</reference>
<evidence type="ECO:0000313" key="2">
    <source>
        <dbReference type="EMBL" id="GLQ15940.1"/>
    </source>
</evidence>
<organism evidence="2 3">
    <name type="scientific">Maritalea porphyrae</name>
    <dbReference type="NCBI Taxonomy" id="880732"/>
    <lineage>
        <taxon>Bacteria</taxon>
        <taxon>Pseudomonadati</taxon>
        <taxon>Pseudomonadota</taxon>
        <taxon>Alphaproteobacteria</taxon>
        <taxon>Hyphomicrobiales</taxon>
        <taxon>Devosiaceae</taxon>
        <taxon>Maritalea</taxon>
    </lineage>
</organism>
<proteinExistence type="predicted"/>
<protein>
    <recommendedName>
        <fullName evidence="4">Phage holin family protein</fullName>
    </recommendedName>
</protein>
<sequence>MTMQVNKKAHSSPLDRLVGTITSRVQTNSLLLVIALISGTTAYLALLFAAWYGIVEQTNAVIASLSIAAIASLTTILVVLFRYLRDQRRKVEQQQLQTQAINSLIFTAISAATKSKATLAPLIAIAGLALTQKSPRKPQPKRLAQ</sequence>
<evidence type="ECO:0000256" key="1">
    <source>
        <dbReference type="SAM" id="Phobius"/>
    </source>
</evidence>
<feature type="transmembrane region" description="Helical" evidence="1">
    <location>
        <begin position="60"/>
        <end position="84"/>
    </location>
</feature>
<dbReference type="EMBL" id="BSNI01000001">
    <property type="protein sequence ID" value="GLQ15940.1"/>
    <property type="molecule type" value="Genomic_DNA"/>
</dbReference>
<reference evidence="2" key="2">
    <citation type="submission" date="2023-01" db="EMBL/GenBank/DDBJ databases">
        <title>Draft genome sequence of Maritalea porphyrae strain NBRC 107169.</title>
        <authorList>
            <person name="Sun Q."/>
            <person name="Mori K."/>
        </authorList>
    </citation>
    <scope>NUCLEOTIDE SEQUENCE</scope>
    <source>
        <strain evidence="2">NBRC 107169</strain>
    </source>
</reference>
<accession>A0ABQ5UM74</accession>
<keyword evidence="1" id="KW-1133">Transmembrane helix</keyword>
<keyword evidence="1" id="KW-0812">Transmembrane</keyword>
<evidence type="ECO:0000313" key="3">
    <source>
        <dbReference type="Proteomes" id="UP001161405"/>
    </source>
</evidence>
<dbReference type="Proteomes" id="UP001161405">
    <property type="component" value="Unassembled WGS sequence"/>
</dbReference>
<feature type="transmembrane region" description="Helical" evidence="1">
    <location>
        <begin position="30"/>
        <end position="54"/>
    </location>
</feature>